<comment type="caution">
    <text evidence="5">The sequence shown here is derived from an EMBL/GenBank/DDBJ whole genome shotgun (WGS) entry which is preliminary data.</text>
</comment>
<reference evidence="5" key="1">
    <citation type="journal article" date="2014" name="Int. J. Syst. Evol. Microbiol.">
        <title>Complete genome sequence of Corynebacterium casei LMG S-19264T (=DSM 44701T), isolated from a smear-ripened cheese.</title>
        <authorList>
            <consortium name="US DOE Joint Genome Institute (JGI-PGF)"/>
            <person name="Walter F."/>
            <person name="Albersmeier A."/>
            <person name="Kalinowski J."/>
            <person name="Ruckert C."/>
        </authorList>
    </citation>
    <scope>NUCLEOTIDE SEQUENCE</scope>
    <source>
        <strain evidence="5">CGMCC 1.15533</strain>
    </source>
</reference>
<dbReference type="Gene3D" id="3.90.550.10">
    <property type="entry name" value="Spore Coat Polysaccharide Biosynthesis Protein SpsA, Chain A"/>
    <property type="match status" value="1"/>
</dbReference>
<keyword evidence="3" id="KW-0472">Membrane</keyword>
<dbReference type="SUPFAM" id="SSF53448">
    <property type="entry name" value="Nucleotide-diphospho-sugar transferases"/>
    <property type="match status" value="1"/>
</dbReference>
<dbReference type="EMBL" id="BMJN01000007">
    <property type="protein sequence ID" value="GGE27879.1"/>
    <property type="molecule type" value="Genomic_DNA"/>
</dbReference>
<gene>
    <name evidence="5" type="primary">rgpE</name>
    <name evidence="5" type="ORF">GCM10011510_06310</name>
</gene>
<dbReference type="RefSeq" id="WP_068992336.1">
    <property type="nucleotide sequence ID" value="NZ_BMJN01000007.1"/>
</dbReference>
<dbReference type="AlphaFoldDB" id="A0A917EDL2"/>
<reference evidence="5" key="2">
    <citation type="submission" date="2020-09" db="EMBL/GenBank/DDBJ databases">
        <authorList>
            <person name="Sun Q."/>
            <person name="Zhou Y."/>
        </authorList>
    </citation>
    <scope>NUCLEOTIDE SEQUENCE</scope>
    <source>
        <strain evidence="5">CGMCC 1.15533</strain>
    </source>
</reference>
<dbReference type="OrthoDB" id="396512at2"/>
<dbReference type="Proteomes" id="UP000660801">
    <property type="component" value="Unassembled WGS sequence"/>
</dbReference>
<sequence length="331" mass="38153">MRFSIIIPAYNIESYIEEAVESVVLQEYDQTNYEIIIVNDGSTDQTGNICDTFESQYSQVRVIHQKNGGLSRARNTGIQSARGDYLLFLDGDDFWSDVQFLKGLSSIIDKNEVDMLVFPFSYFYNNTHKSVIAYHWKERVGDFYANAISLTSDGVMNPPAWNKCVKRDLFLSSDSLKFIEGRLSEDVPWCAACLKNIGTYAIYDNPQYMYRQNRIGSITNQVKEKSVQDILQSIDEGLSDISEQTPTIQKALSIYFATVYISILPFTYPYRYNQSIAHFLKKYRYLLKYRSYIKNKEFRLTGTIAAMGGLVVSSFILNKLLYIYNLYKGKK</sequence>
<keyword evidence="3" id="KW-0812">Transmembrane</keyword>
<dbReference type="PANTHER" id="PTHR22916:SF51">
    <property type="entry name" value="GLYCOSYLTRANSFERASE EPSH-RELATED"/>
    <property type="match status" value="1"/>
</dbReference>
<evidence type="ECO:0000256" key="1">
    <source>
        <dbReference type="ARBA" id="ARBA00022676"/>
    </source>
</evidence>
<keyword evidence="3" id="KW-1133">Transmembrane helix</keyword>
<dbReference type="InterPro" id="IPR001173">
    <property type="entry name" value="Glyco_trans_2-like"/>
</dbReference>
<dbReference type="InterPro" id="IPR029044">
    <property type="entry name" value="Nucleotide-diphossugar_trans"/>
</dbReference>
<dbReference type="PANTHER" id="PTHR22916">
    <property type="entry name" value="GLYCOSYLTRANSFERASE"/>
    <property type="match status" value="1"/>
</dbReference>
<dbReference type="CDD" id="cd00761">
    <property type="entry name" value="Glyco_tranf_GTA_type"/>
    <property type="match status" value="1"/>
</dbReference>
<feature type="transmembrane region" description="Helical" evidence="3">
    <location>
        <begin position="252"/>
        <end position="272"/>
    </location>
</feature>
<evidence type="ECO:0000256" key="3">
    <source>
        <dbReference type="SAM" id="Phobius"/>
    </source>
</evidence>
<evidence type="ECO:0000313" key="6">
    <source>
        <dbReference type="Proteomes" id="UP000660801"/>
    </source>
</evidence>
<keyword evidence="6" id="KW-1185">Reference proteome</keyword>
<evidence type="ECO:0000256" key="2">
    <source>
        <dbReference type="ARBA" id="ARBA00022679"/>
    </source>
</evidence>
<protein>
    <submittedName>
        <fullName evidence="5">Glycosyl transferase</fullName>
    </submittedName>
</protein>
<organism evidence="5 6">
    <name type="scientific">Streptococcus himalayensis</name>
    <dbReference type="NCBI Taxonomy" id="1888195"/>
    <lineage>
        <taxon>Bacteria</taxon>
        <taxon>Bacillati</taxon>
        <taxon>Bacillota</taxon>
        <taxon>Bacilli</taxon>
        <taxon>Lactobacillales</taxon>
        <taxon>Streptococcaceae</taxon>
        <taxon>Streptococcus</taxon>
    </lineage>
</organism>
<evidence type="ECO:0000313" key="5">
    <source>
        <dbReference type="EMBL" id="GGE27879.1"/>
    </source>
</evidence>
<dbReference type="Pfam" id="PF00535">
    <property type="entry name" value="Glycos_transf_2"/>
    <property type="match status" value="1"/>
</dbReference>
<proteinExistence type="predicted"/>
<feature type="transmembrane region" description="Helical" evidence="3">
    <location>
        <begin position="298"/>
        <end position="317"/>
    </location>
</feature>
<dbReference type="GO" id="GO:0016757">
    <property type="term" value="F:glycosyltransferase activity"/>
    <property type="evidence" value="ECO:0007669"/>
    <property type="project" value="UniProtKB-KW"/>
</dbReference>
<name>A0A917EDL2_9STRE</name>
<accession>A0A917EDL2</accession>
<keyword evidence="2 5" id="KW-0808">Transferase</keyword>
<feature type="domain" description="Glycosyltransferase 2-like" evidence="4">
    <location>
        <begin position="4"/>
        <end position="143"/>
    </location>
</feature>
<evidence type="ECO:0000259" key="4">
    <source>
        <dbReference type="Pfam" id="PF00535"/>
    </source>
</evidence>
<keyword evidence="1" id="KW-0328">Glycosyltransferase</keyword>